<protein>
    <submittedName>
        <fullName evidence="4">ABC transporter substrate-binding protein</fullName>
    </submittedName>
</protein>
<dbReference type="Gene3D" id="3.40.190.10">
    <property type="entry name" value="Periplasmic binding protein-like II"/>
    <property type="match status" value="2"/>
</dbReference>
<dbReference type="InterPro" id="IPR001638">
    <property type="entry name" value="Solute-binding_3/MltF_N"/>
</dbReference>
<dbReference type="SUPFAM" id="SSF53850">
    <property type="entry name" value="Periplasmic binding protein-like II"/>
    <property type="match status" value="1"/>
</dbReference>
<sequence>MKTIRPLLSRLLIGALLPLAATAAHADLLSKIKEKGEIVIATEARYAPYEMLEDGKIVGYGKDILTEVMKDLPGVKLKQLDVPFQGILPGLTAGRFDFVATSLTMTKVRAANYAFTLPISTADVTVLKRKGDTRINKAEDMAGMVVGSQSGAAQVQLLREYDEKTLKPMGKALKEVKEFIDYNEAYAALASRRVDAVAQALPNLAPLVKERPDVFEIVMPPFGPATYYGWVGRNDADSASLVALFSDGIAKLNKSGKLAELQQKWFGFTMPVPSDKVPTPVN</sequence>
<dbReference type="Pfam" id="PF00497">
    <property type="entry name" value="SBP_bac_3"/>
    <property type="match status" value="1"/>
</dbReference>
<accession>A0A2U8GSK4</accession>
<gene>
    <name evidence="4" type="ORF">CEW83_15340</name>
</gene>
<name>A0A2U8GSK4_9RHOO</name>
<keyword evidence="1 2" id="KW-0732">Signal</keyword>
<reference evidence="4 5" key="1">
    <citation type="submission" date="2017-06" db="EMBL/GenBank/DDBJ databases">
        <title>Azoarcus.</title>
        <authorList>
            <person name="Woo J.-H."/>
            <person name="Kim H.-S."/>
        </authorList>
    </citation>
    <scope>NUCLEOTIDE SEQUENCE [LARGE SCALE GENOMIC DNA]</scope>
    <source>
        <strain evidence="4 5">TSPY31</strain>
    </source>
</reference>
<feature type="signal peptide" evidence="2">
    <location>
        <begin position="1"/>
        <end position="26"/>
    </location>
</feature>
<dbReference type="SMART" id="SM00062">
    <property type="entry name" value="PBPb"/>
    <property type="match status" value="1"/>
</dbReference>
<dbReference type="PANTHER" id="PTHR35936">
    <property type="entry name" value="MEMBRANE-BOUND LYTIC MUREIN TRANSGLYCOSYLASE F"/>
    <property type="match status" value="1"/>
</dbReference>
<organism evidence="4 5">
    <name type="scientific">Parazoarcus communis</name>
    <dbReference type="NCBI Taxonomy" id="41977"/>
    <lineage>
        <taxon>Bacteria</taxon>
        <taxon>Pseudomonadati</taxon>
        <taxon>Pseudomonadota</taxon>
        <taxon>Betaproteobacteria</taxon>
        <taxon>Rhodocyclales</taxon>
        <taxon>Zoogloeaceae</taxon>
        <taxon>Parazoarcus</taxon>
    </lineage>
</organism>
<evidence type="ECO:0000259" key="3">
    <source>
        <dbReference type="SMART" id="SM00062"/>
    </source>
</evidence>
<feature type="domain" description="Solute-binding protein family 3/N-terminal" evidence="3">
    <location>
        <begin position="37"/>
        <end position="269"/>
    </location>
</feature>
<evidence type="ECO:0000313" key="4">
    <source>
        <dbReference type="EMBL" id="AWI76414.1"/>
    </source>
</evidence>
<dbReference type="PANTHER" id="PTHR35936:SF17">
    <property type="entry name" value="ARGININE-BINDING EXTRACELLULAR PROTEIN ARTP"/>
    <property type="match status" value="1"/>
</dbReference>
<evidence type="ECO:0000313" key="5">
    <source>
        <dbReference type="Proteomes" id="UP000244930"/>
    </source>
</evidence>
<proteinExistence type="predicted"/>
<dbReference type="KEGG" id="acom:CEW83_15340"/>
<feature type="chain" id="PRO_5015873678" evidence="2">
    <location>
        <begin position="27"/>
        <end position="282"/>
    </location>
</feature>
<evidence type="ECO:0000256" key="1">
    <source>
        <dbReference type="ARBA" id="ARBA00022729"/>
    </source>
</evidence>
<dbReference type="AlphaFoldDB" id="A0A2U8GSK4"/>
<evidence type="ECO:0000256" key="2">
    <source>
        <dbReference type="SAM" id="SignalP"/>
    </source>
</evidence>
<dbReference type="EMBL" id="CP022187">
    <property type="protein sequence ID" value="AWI76414.1"/>
    <property type="molecule type" value="Genomic_DNA"/>
</dbReference>
<keyword evidence="5" id="KW-1185">Reference proteome</keyword>
<dbReference type="Proteomes" id="UP000244930">
    <property type="component" value="Chromosome"/>
</dbReference>
<dbReference type="RefSeq" id="WP_108950113.1">
    <property type="nucleotide sequence ID" value="NZ_CP022187.1"/>
</dbReference>